<evidence type="ECO:0000313" key="2">
    <source>
        <dbReference type="Proteomes" id="UP001497516"/>
    </source>
</evidence>
<evidence type="ECO:0000313" key="1">
    <source>
        <dbReference type="EMBL" id="CAL1393223.1"/>
    </source>
</evidence>
<dbReference type="AlphaFoldDB" id="A0AAV2F5I3"/>
<proteinExistence type="predicted"/>
<protein>
    <submittedName>
        <fullName evidence="1">Uncharacterized protein</fullName>
    </submittedName>
</protein>
<organism evidence="1 2">
    <name type="scientific">Linum trigynum</name>
    <dbReference type="NCBI Taxonomy" id="586398"/>
    <lineage>
        <taxon>Eukaryota</taxon>
        <taxon>Viridiplantae</taxon>
        <taxon>Streptophyta</taxon>
        <taxon>Embryophyta</taxon>
        <taxon>Tracheophyta</taxon>
        <taxon>Spermatophyta</taxon>
        <taxon>Magnoliopsida</taxon>
        <taxon>eudicotyledons</taxon>
        <taxon>Gunneridae</taxon>
        <taxon>Pentapetalae</taxon>
        <taxon>rosids</taxon>
        <taxon>fabids</taxon>
        <taxon>Malpighiales</taxon>
        <taxon>Linaceae</taxon>
        <taxon>Linum</taxon>
    </lineage>
</organism>
<name>A0AAV2F5I3_9ROSI</name>
<keyword evidence="2" id="KW-1185">Reference proteome</keyword>
<dbReference type="Proteomes" id="UP001497516">
    <property type="component" value="Chromosome 6"/>
</dbReference>
<sequence length="144" mass="16514">MHRPSISYIYHMRTCRKISKFGSPFIPFVIRPYRTALGSFPGILLFRSVYISVSAQQATANQLYSQFCPFSYLQPSSPRDSLQHVNIYGGNHITRQLLSQYPTLFNHIILQKQRSSTEIVAPRLGIHALMIDSPSSQHFGQLNW</sequence>
<gene>
    <name evidence="1" type="ORF">LTRI10_LOCUS33816</name>
</gene>
<dbReference type="EMBL" id="OZ034819">
    <property type="protein sequence ID" value="CAL1393223.1"/>
    <property type="molecule type" value="Genomic_DNA"/>
</dbReference>
<accession>A0AAV2F5I3</accession>
<reference evidence="1 2" key="1">
    <citation type="submission" date="2024-04" db="EMBL/GenBank/DDBJ databases">
        <authorList>
            <person name="Fracassetti M."/>
        </authorList>
    </citation>
    <scope>NUCLEOTIDE SEQUENCE [LARGE SCALE GENOMIC DNA]</scope>
</reference>